<dbReference type="Proteomes" id="UP001208689">
    <property type="component" value="Chromosome"/>
</dbReference>
<reference evidence="6" key="1">
    <citation type="submission" date="2022-09" db="EMBL/GenBank/DDBJ databases">
        <title>Actin cytoskeleton and complex cell architecture in an #Asgard archaeon.</title>
        <authorList>
            <person name="Ponce Toledo R.I."/>
            <person name="Schleper C."/>
            <person name="Rodrigues Oliveira T."/>
            <person name="Wollweber F."/>
            <person name="Xu J."/>
            <person name="Rittmann S."/>
            <person name="Klingl A."/>
            <person name="Pilhofer M."/>
        </authorList>
    </citation>
    <scope>NUCLEOTIDE SEQUENCE</scope>
    <source>
        <strain evidence="6">B-35</strain>
    </source>
</reference>
<keyword evidence="3" id="KW-0408">Iron</keyword>
<feature type="domain" description="F420-non-reducing hydrogenase iron-sulfur subunit D" evidence="5">
    <location>
        <begin position="27"/>
        <end position="149"/>
    </location>
</feature>
<dbReference type="EC" id="1.12.99.-" evidence="6"/>
<organism evidence="6 7">
    <name type="scientific">Candidatus Lokiarchaeum ossiferum</name>
    <dbReference type="NCBI Taxonomy" id="2951803"/>
    <lineage>
        <taxon>Archaea</taxon>
        <taxon>Promethearchaeati</taxon>
        <taxon>Promethearchaeota</taxon>
        <taxon>Promethearchaeia</taxon>
        <taxon>Promethearchaeales</taxon>
        <taxon>Promethearchaeaceae</taxon>
        <taxon>Candidatus Lokiarchaeum</taxon>
    </lineage>
</organism>
<evidence type="ECO:0000256" key="3">
    <source>
        <dbReference type="ARBA" id="ARBA00023004"/>
    </source>
</evidence>
<evidence type="ECO:0000256" key="1">
    <source>
        <dbReference type="ARBA" id="ARBA00022723"/>
    </source>
</evidence>
<keyword evidence="4" id="KW-0411">Iron-sulfur</keyword>
<evidence type="ECO:0000313" key="7">
    <source>
        <dbReference type="Proteomes" id="UP001208689"/>
    </source>
</evidence>
<dbReference type="InterPro" id="IPR003813">
    <property type="entry name" value="MvhD/FlpD"/>
</dbReference>
<sequence>MTADSIKNEEIISTESGVEAEEFEPFILGIFCNWCTYTGCDQAGTSRMQRPANLRVMRVMCSGRVEPEMVLEALKRGADGVLIGACHIGDCHYVNGNYKTVRRMPLVQEYIQQFGIDPNRVWLRHISASEGAELTEIVHEYTAGLKKLGPNPLKKKH</sequence>
<keyword evidence="7" id="KW-1185">Reference proteome</keyword>
<evidence type="ECO:0000313" key="6">
    <source>
        <dbReference type="EMBL" id="UYP43901.1"/>
    </source>
</evidence>
<dbReference type="GO" id="GO:0016491">
    <property type="term" value="F:oxidoreductase activity"/>
    <property type="evidence" value="ECO:0007669"/>
    <property type="project" value="UniProtKB-KW"/>
</dbReference>
<accession>A0ABY6HK55</accession>
<dbReference type="Pfam" id="PF02662">
    <property type="entry name" value="FlpD"/>
    <property type="match status" value="1"/>
</dbReference>
<keyword evidence="2 6" id="KW-0560">Oxidoreductase</keyword>
<dbReference type="EMBL" id="CP104013">
    <property type="protein sequence ID" value="UYP43901.1"/>
    <property type="molecule type" value="Genomic_DNA"/>
</dbReference>
<gene>
    <name evidence="6" type="ORF">NEF87_000186</name>
</gene>
<name>A0ABY6HK55_9ARCH</name>
<protein>
    <submittedName>
        <fullName evidence="6">F420-non-reducing hydrogenase iron-sulfur subunit D</fullName>
        <ecNumber evidence="6">1.12.99.-</ecNumber>
    </submittedName>
</protein>
<keyword evidence="1" id="KW-0479">Metal-binding</keyword>
<evidence type="ECO:0000259" key="5">
    <source>
        <dbReference type="Pfam" id="PF02662"/>
    </source>
</evidence>
<proteinExistence type="predicted"/>
<evidence type="ECO:0000256" key="2">
    <source>
        <dbReference type="ARBA" id="ARBA00023002"/>
    </source>
</evidence>
<evidence type="ECO:0000256" key="4">
    <source>
        <dbReference type="ARBA" id="ARBA00023014"/>
    </source>
</evidence>